<dbReference type="GO" id="GO:0005730">
    <property type="term" value="C:nucleolus"/>
    <property type="evidence" value="ECO:0007669"/>
    <property type="project" value="TreeGrafter"/>
</dbReference>
<dbReference type="AlphaFoldDB" id="A0AAV8ZR76"/>
<proteinExistence type="predicted"/>
<dbReference type="GO" id="GO:0000480">
    <property type="term" value="P:endonucleolytic cleavage in 5'-ETS of tricistronic rRNA transcript (SSU-rRNA, 5.8S rRNA, LSU-rRNA)"/>
    <property type="evidence" value="ECO:0007669"/>
    <property type="project" value="TreeGrafter"/>
</dbReference>
<dbReference type="Proteomes" id="UP001162156">
    <property type="component" value="Unassembled WGS sequence"/>
</dbReference>
<reference evidence="1" key="1">
    <citation type="journal article" date="2023" name="Insect Mol. Biol.">
        <title>Genome sequencing provides insights into the evolution of gene families encoding plant cell wall-degrading enzymes in longhorned beetles.</title>
        <authorList>
            <person name="Shin N.R."/>
            <person name="Okamura Y."/>
            <person name="Kirsch R."/>
            <person name="Pauchet Y."/>
        </authorList>
    </citation>
    <scope>NUCLEOTIDE SEQUENCE</scope>
    <source>
        <strain evidence="1">RBIC_L_NR</strain>
    </source>
</reference>
<name>A0AAV8ZR76_9CUCU</name>
<protein>
    <submittedName>
        <fullName evidence="1">Uncharacterized protein</fullName>
    </submittedName>
</protein>
<dbReference type="EMBL" id="JANEYF010000528">
    <property type="protein sequence ID" value="KAJ8969479.1"/>
    <property type="molecule type" value="Genomic_DNA"/>
</dbReference>
<evidence type="ECO:0000313" key="2">
    <source>
        <dbReference type="Proteomes" id="UP001162156"/>
    </source>
</evidence>
<dbReference type="GO" id="GO:0003723">
    <property type="term" value="F:RNA binding"/>
    <property type="evidence" value="ECO:0007669"/>
    <property type="project" value="TreeGrafter"/>
</dbReference>
<dbReference type="GO" id="GO:0000447">
    <property type="term" value="P:endonucleolytic cleavage in ITS1 to separate SSU-rRNA from 5.8S rRNA and LSU-rRNA from tricistronic rRNA transcript (SSU-rRNA, 5.8S rRNA, LSU-rRNA)"/>
    <property type="evidence" value="ECO:0007669"/>
    <property type="project" value="TreeGrafter"/>
</dbReference>
<evidence type="ECO:0000313" key="1">
    <source>
        <dbReference type="EMBL" id="KAJ8969479.1"/>
    </source>
</evidence>
<dbReference type="GO" id="GO:0034462">
    <property type="term" value="P:small-subunit processome assembly"/>
    <property type="evidence" value="ECO:0007669"/>
    <property type="project" value="TreeGrafter"/>
</dbReference>
<dbReference type="InterPro" id="IPR039119">
    <property type="entry name" value="ABT1/Esf2"/>
</dbReference>
<sequence length="74" mass="8973">MYKFTEGWVEFERKSIAKKDAALLNNIQVNNRKKSKQYDYIWNNKYLSNFKWTHLHERLAYEKAARKFRAASGK</sequence>
<keyword evidence="2" id="KW-1185">Reference proteome</keyword>
<dbReference type="GO" id="GO:0000472">
    <property type="term" value="P:endonucleolytic cleavage to generate mature 5'-end of SSU-rRNA from (SSU-rRNA, 5.8S rRNA, LSU-rRNA)"/>
    <property type="evidence" value="ECO:0007669"/>
    <property type="project" value="TreeGrafter"/>
</dbReference>
<gene>
    <name evidence="1" type="ORF">NQ314_001742</name>
</gene>
<organism evidence="1 2">
    <name type="scientific">Rhamnusium bicolor</name>
    <dbReference type="NCBI Taxonomy" id="1586634"/>
    <lineage>
        <taxon>Eukaryota</taxon>
        <taxon>Metazoa</taxon>
        <taxon>Ecdysozoa</taxon>
        <taxon>Arthropoda</taxon>
        <taxon>Hexapoda</taxon>
        <taxon>Insecta</taxon>
        <taxon>Pterygota</taxon>
        <taxon>Neoptera</taxon>
        <taxon>Endopterygota</taxon>
        <taxon>Coleoptera</taxon>
        <taxon>Polyphaga</taxon>
        <taxon>Cucujiformia</taxon>
        <taxon>Chrysomeloidea</taxon>
        <taxon>Cerambycidae</taxon>
        <taxon>Lepturinae</taxon>
        <taxon>Rhagiini</taxon>
        <taxon>Rhamnusium</taxon>
    </lineage>
</organism>
<comment type="caution">
    <text evidence="1">The sequence shown here is derived from an EMBL/GenBank/DDBJ whole genome shotgun (WGS) entry which is preliminary data.</text>
</comment>
<dbReference type="PANTHER" id="PTHR12311">
    <property type="entry name" value="ACTIVATOR OF BASAL TRANSCRIPTION 1"/>
    <property type="match status" value="1"/>
</dbReference>
<dbReference type="PANTHER" id="PTHR12311:SF7">
    <property type="entry name" value="ACTIVATOR OF BASAL TRANSCRIPTION 1"/>
    <property type="match status" value="1"/>
</dbReference>
<accession>A0AAV8ZR76</accession>